<dbReference type="GO" id="GO:0016987">
    <property type="term" value="F:sigma factor activity"/>
    <property type="evidence" value="ECO:0007669"/>
    <property type="project" value="UniProtKB-KW"/>
</dbReference>
<name>A0A7X5HVT3_9FIRM</name>
<accession>A0A7X5HVT3</accession>
<evidence type="ECO:0000256" key="1">
    <source>
        <dbReference type="ARBA" id="ARBA00010641"/>
    </source>
</evidence>
<evidence type="ECO:0000313" key="8">
    <source>
        <dbReference type="EMBL" id="NDL67570.1"/>
    </source>
</evidence>
<dbReference type="EMBL" id="JAAEEH010000016">
    <property type="protein sequence ID" value="NDL67570.1"/>
    <property type="molecule type" value="Genomic_DNA"/>
</dbReference>
<evidence type="ECO:0000256" key="3">
    <source>
        <dbReference type="ARBA" id="ARBA00023082"/>
    </source>
</evidence>
<comment type="caution">
    <text evidence="8">The sequence shown here is derived from an EMBL/GenBank/DDBJ whole genome shotgun (WGS) entry which is preliminary data.</text>
</comment>
<dbReference type="GO" id="GO:0006352">
    <property type="term" value="P:DNA-templated transcription initiation"/>
    <property type="evidence" value="ECO:0007669"/>
    <property type="project" value="InterPro"/>
</dbReference>
<dbReference type="InterPro" id="IPR007627">
    <property type="entry name" value="RNA_pol_sigma70_r2"/>
</dbReference>
<dbReference type="CDD" id="cd06171">
    <property type="entry name" value="Sigma70_r4"/>
    <property type="match status" value="1"/>
</dbReference>
<keyword evidence="9" id="KW-1185">Reference proteome</keyword>
<dbReference type="Proteomes" id="UP000461585">
    <property type="component" value="Unassembled WGS sequence"/>
</dbReference>
<reference evidence="8 9" key="1">
    <citation type="submission" date="2020-01" db="EMBL/GenBank/DDBJ databases">
        <title>Anaeroalcalibacter tamaniensis gen. nov., sp. nov., moderately halophilic strictly anaerobic fermenter bacterium from mud volcano of Taman peninsula.</title>
        <authorList>
            <person name="Frolova A."/>
            <person name="Merkel A.Y."/>
            <person name="Slobodkin A.I."/>
        </authorList>
    </citation>
    <scope>NUCLEOTIDE SEQUENCE [LARGE SCALE GENOMIC DNA]</scope>
    <source>
        <strain evidence="8 9">F-3ap</strain>
    </source>
</reference>
<dbReference type="SUPFAM" id="SSF88659">
    <property type="entry name" value="Sigma3 and sigma4 domains of RNA polymerase sigma factors"/>
    <property type="match status" value="1"/>
</dbReference>
<evidence type="ECO:0000259" key="6">
    <source>
        <dbReference type="Pfam" id="PF04542"/>
    </source>
</evidence>
<evidence type="ECO:0000256" key="5">
    <source>
        <dbReference type="NCBIfam" id="TIGR02959"/>
    </source>
</evidence>
<feature type="domain" description="RNA polymerase sigma-70 region 2" evidence="6">
    <location>
        <begin position="9"/>
        <end position="72"/>
    </location>
</feature>
<dbReference type="InterPro" id="IPR013249">
    <property type="entry name" value="RNA_pol_sigma70_r4_t2"/>
</dbReference>
<dbReference type="AlphaFoldDB" id="A0A7X5HVT3"/>
<dbReference type="PANTHER" id="PTHR43133">
    <property type="entry name" value="RNA POLYMERASE ECF-TYPE SIGMA FACTO"/>
    <property type="match status" value="1"/>
</dbReference>
<evidence type="ECO:0000259" key="7">
    <source>
        <dbReference type="Pfam" id="PF08281"/>
    </source>
</evidence>
<keyword evidence="4" id="KW-0804">Transcription</keyword>
<dbReference type="Gene3D" id="1.10.1740.10">
    <property type="match status" value="1"/>
</dbReference>
<organism evidence="8 9">
    <name type="scientific">Anaerotalea alkaliphila</name>
    <dbReference type="NCBI Taxonomy" id="2662126"/>
    <lineage>
        <taxon>Bacteria</taxon>
        <taxon>Bacillati</taxon>
        <taxon>Bacillota</taxon>
        <taxon>Clostridia</taxon>
        <taxon>Eubacteriales</taxon>
        <taxon>Anaerotalea</taxon>
    </lineage>
</organism>
<evidence type="ECO:0000256" key="4">
    <source>
        <dbReference type="ARBA" id="ARBA00023163"/>
    </source>
</evidence>
<dbReference type="GO" id="GO:0003677">
    <property type="term" value="F:DNA binding"/>
    <property type="evidence" value="ECO:0007669"/>
    <property type="project" value="InterPro"/>
</dbReference>
<gene>
    <name evidence="8" type="primary">sigZ</name>
    <name evidence="8" type="ORF">GXN74_07405</name>
</gene>
<keyword evidence="2" id="KW-0805">Transcription regulation</keyword>
<dbReference type="InterPro" id="IPR014304">
    <property type="entry name" value="RNA_pol_sigma-Z"/>
</dbReference>
<proteinExistence type="inferred from homology"/>
<evidence type="ECO:0000313" key="9">
    <source>
        <dbReference type="Proteomes" id="UP000461585"/>
    </source>
</evidence>
<dbReference type="PANTHER" id="PTHR43133:SF62">
    <property type="entry name" value="RNA POLYMERASE SIGMA FACTOR SIGZ"/>
    <property type="match status" value="1"/>
</dbReference>
<evidence type="ECO:0000256" key="2">
    <source>
        <dbReference type="ARBA" id="ARBA00023015"/>
    </source>
</evidence>
<keyword evidence="3" id="KW-0731">Sigma factor</keyword>
<dbReference type="InterPro" id="IPR039425">
    <property type="entry name" value="RNA_pol_sigma-70-like"/>
</dbReference>
<dbReference type="NCBIfam" id="TIGR02959">
    <property type="entry name" value="SigZ"/>
    <property type="match status" value="1"/>
</dbReference>
<dbReference type="Pfam" id="PF08281">
    <property type="entry name" value="Sigma70_r4_2"/>
    <property type="match status" value="1"/>
</dbReference>
<dbReference type="NCBIfam" id="TIGR02937">
    <property type="entry name" value="sigma70-ECF"/>
    <property type="match status" value="1"/>
</dbReference>
<dbReference type="InterPro" id="IPR036388">
    <property type="entry name" value="WH-like_DNA-bd_sf"/>
</dbReference>
<dbReference type="Gene3D" id="1.10.10.10">
    <property type="entry name" value="Winged helix-like DNA-binding domain superfamily/Winged helix DNA-binding domain"/>
    <property type="match status" value="1"/>
</dbReference>
<dbReference type="SUPFAM" id="SSF88946">
    <property type="entry name" value="Sigma2 domain of RNA polymerase sigma factors"/>
    <property type="match status" value="1"/>
</dbReference>
<dbReference type="RefSeq" id="WP_162370296.1">
    <property type="nucleotide sequence ID" value="NZ_JAAEEH010000016.1"/>
</dbReference>
<protein>
    <recommendedName>
        <fullName evidence="5">RNA polymerase sigma factor SigZ</fullName>
    </recommendedName>
</protein>
<feature type="domain" description="RNA polymerase sigma factor 70 region 4 type 2" evidence="7">
    <location>
        <begin position="107"/>
        <end position="158"/>
    </location>
</feature>
<dbReference type="InterPro" id="IPR013324">
    <property type="entry name" value="RNA_pol_sigma_r3/r4-like"/>
</dbReference>
<sequence>MRRNIQNLWEEFSAPLRGFIRKRVAKEQDVEDILQEVFLKIHASMGSLREEEKIQAWIYGIARNTIIDHYRKDPGNREVLVLPTDPELELAREPEEDLSTNKEIAACLKVMVEELPEKYRQAILLTEFGDLTQAELGRKLGISLSGAKSRVQRGRKMLKTTLLACCQVETDGKGNVVDYRHKDKNCKYC</sequence>
<dbReference type="NCBIfam" id="NF007215">
    <property type="entry name" value="PRK09637.1"/>
    <property type="match status" value="1"/>
</dbReference>
<dbReference type="InterPro" id="IPR013325">
    <property type="entry name" value="RNA_pol_sigma_r2"/>
</dbReference>
<dbReference type="Pfam" id="PF04542">
    <property type="entry name" value="Sigma70_r2"/>
    <property type="match status" value="1"/>
</dbReference>
<dbReference type="InterPro" id="IPR014284">
    <property type="entry name" value="RNA_pol_sigma-70_dom"/>
</dbReference>
<comment type="similarity">
    <text evidence="1">Belongs to the sigma-70 factor family. ECF subfamily.</text>
</comment>